<dbReference type="OrthoDB" id="9991913at2759"/>
<proteinExistence type="predicted"/>
<dbReference type="AlphaFoldDB" id="A0A5C5G6C4"/>
<dbReference type="Pfam" id="PF00389">
    <property type="entry name" value="2-Hacid_dh"/>
    <property type="match status" value="1"/>
</dbReference>
<name>A0A5C5G6C4_9BASI</name>
<dbReference type="InterPro" id="IPR006139">
    <property type="entry name" value="D-isomer_2_OHA_DH_cat_dom"/>
</dbReference>
<organism evidence="2 3">
    <name type="scientific">Rhodotorula diobovata</name>
    <dbReference type="NCBI Taxonomy" id="5288"/>
    <lineage>
        <taxon>Eukaryota</taxon>
        <taxon>Fungi</taxon>
        <taxon>Dikarya</taxon>
        <taxon>Basidiomycota</taxon>
        <taxon>Pucciniomycotina</taxon>
        <taxon>Microbotryomycetes</taxon>
        <taxon>Sporidiobolales</taxon>
        <taxon>Sporidiobolaceae</taxon>
        <taxon>Rhodotorula</taxon>
    </lineage>
</organism>
<dbReference type="Proteomes" id="UP000311382">
    <property type="component" value="Unassembled WGS sequence"/>
</dbReference>
<dbReference type="GO" id="GO:0051287">
    <property type="term" value="F:NAD binding"/>
    <property type="evidence" value="ECO:0007669"/>
    <property type="project" value="InterPro"/>
</dbReference>
<dbReference type="Gene3D" id="3.40.50.720">
    <property type="entry name" value="NAD(P)-binding Rossmann-like Domain"/>
    <property type="match status" value="1"/>
</dbReference>
<evidence type="ECO:0000313" key="3">
    <source>
        <dbReference type="Proteomes" id="UP000311382"/>
    </source>
</evidence>
<accession>A0A5C5G6C4</accession>
<evidence type="ECO:0000259" key="1">
    <source>
        <dbReference type="Pfam" id="PF00389"/>
    </source>
</evidence>
<dbReference type="SUPFAM" id="SSF52283">
    <property type="entry name" value="Formate/glycerate dehydrogenase catalytic domain-like"/>
    <property type="match status" value="1"/>
</dbReference>
<reference evidence="2 3" key="1">
    <citation type="submission" date="2019-03" db="EMBL/GenBank/DDBJ databases">
        <title>Rhodosporidium diobovatum UCD-FST 08-225 genome sequencing, assembly, and annotation.</title>
        <authorList>
            <person name="Fakankun I.U."/>
            <person name="Fristensky B."/>
            <person name="Levin D.B."/>
        </authorList>
    </citation>
    <scope>NUCLEOTIDE SEQUENCE [LARGE SCALE GENOMIC DNA]</scope>
    <source>
        <strain evidence="2 3">UCD-FST 08-225</strain>
    </source>
</reference>
<gene>
    <name evidence="2" type="ORF">DMC30DRAFT_389593</name>
</gene>
<keyword evidence="3" id="KW-1185">Reference proteome</keyword>
<evidence type="ECO:0000313" key="2">
    <source>
        <dbReference type="EMBL" id="TNY23471.1"/>
    </source>
</evidence>
<dbReference type="EMBL" id="SOZI01000011">
    <property type="protein sequence ID" value="TNY23471.1"/>
    <property type="molecule type" value="Genomic_DNA"/>
</dbReference>
<sequence>MLGQALLRSARSRAPSGVVVSARSLSMSPVRLDDSSSRPRVLVADPIHLATPLYKQLSNSWDVVTLEGSSRTDFLAHCRAGKYDGVKAIYRHFKGASTKVTGLFDPELVEALPESLRFIAHNGAGYDQINIQACTDRNIQVSVRLLLSSPTPPSP</sequence>
<protein>
    <recommendedName>
        <fullName evidence="1">D-isomer specific 2-hydroxyacid dehydrogenase catalytic domain-containing protein</fullName>
    </recommendedName>
</protein>
<feature type="domain" description="D-isomer specific 2-hydroxyacid dehydrogenase catalytic" evidence="1">
    <location>
        <begin position="86"/>
        <end position="142"/>
    </location>
</feature>
<comment type="caution">
    <text evidence="2">The sequence shown here is derived from an EMBL/GenBank/DDBJ whole genome shotgun (WGS) entry which is preliminary data.</text>
</comment>
<dbReference type="GO" id="GO:0016616">
    <property type="term" value="F:oxidoreductase activity, acting on the CH-OH group of donors, NAD or NADP as acceptor"/>
    <property type="evidence" value="ECO:0007669"/>
    <property type="project" value="InterPro"/>
</dbReference>
<dbReference type="STRING" id="5288.A0A5C5G6C4"/>